<dbReference type="InterPro" id="IPR033640">
    <property type="entry name" value="FAR_C"/>
</dbReference>
<dbReference type="OMA" id="WECMSAV"/>
<evidence type="ECO:0000256" key="10">
    <source>
        <dbReference type="ARBA" id="ARBA00052530"/>
    </source>
</evidence>
<dbReference type="eggNOG" id="KOG1221">
    <property type="taxonomic scope" value="Eukaryota"/>
</dbReference>
<dbReference type="Pfam" id="PF07993">
    <property type="entry name" value="NAD_binding_4"/>
    <property type="match status" value="1"/>
</dbReference>
<evidence type="ECO:0000256" key="3">
    <source>
        <dbReference type="ARBA" id="ARBA00022516"/>
    </source>
</evidence>
<keyword evidence="3 11" id="KW-0444">Lipid biosynthesis</keyword>
<reference evidence="14 15" key="1">
    <citation type="journal article" date="2007" name="Nature">
        <title>Evolution of genes and genomes on the Drosophila phylogeny.</title>
        <authorList>
            <consortium name="Drosophila 12 Genomes Consortium"/>
            <person name="Clark A.G."/>
            <person name="Eisen M.B."/>
            <person name="Smith D.R."/>
            <person name="Bergman C.M."/>
            <person name="Oliver B."/>
            <person name="Markow T.A."/>
            <person name="Kaufman T.C."/>
            <person name="Kellis M."/>
            <person name="Gelbart W."/>
            <person name="Iyer V.N."/>
            <person name="Pollard D.A."/>
            <person name="Sackton T.B."/>
            <person name="Larracuente A.M."/>
            <person name="Singh N.D."/>
            <person name="Abad J.P."/>
            <person name="Abt D.N."/>
            <person name="Adryan B."/>
            <person name="Aguade M."/>
            <person name="Akashi H."/>
            <person name="Anderson W.W."/>
            <person name="Aquadro C.F."/>
            <person name="Ardell D.H."/>
            <person name="Arguello R."/>
            <person name="Artieri C.G."/>
            <person name="Barbash D.A."/>
            <person name="Barker D."/>
            <person name="Barsanti P."/>
            <person name="Batterham P."/>
            <person name="Batzoglou S."/>
            <person name="Begun D."/>
            <person name="Bhutkar A."/>
            <person name="Blanco E."/>
            <person name="Bosak S.A."/>
            <person name="Bradley R.K."/>
            <person name="Brand A.D."/>
            <person name="Brent M.R."/>
            <person name="Brooks A.N."/>
            <person name="Brown R.H."/>
            <person name="Butlin R.K."/>
            <person name="Caggese C."/>
            <person name="Calvi B.R."/>
            <person name="Bernardo de Carvalho A."/>
            <person name="Caspi A."/>
            <person name="Castrezana S."/>
            <person name="Celniker S.E."/>
            <person name="Chang J.L."/>
            <person name="Chapple C."/>
            <person name="Chatterji S."/>
            <person name="Chinwalla A."/>
            <person name="Civetta A."/>
            <person name="Clifton S.W."/>
            <person name="Comeron J.M."/>
            <person name="Costello J.C."/>
            <person name="Coyne J.A."/>
            <person name="Daub J."/>
            <person name="David R.G."/>
            <person name="Delcher A.L."/>
            <person name="Delehaunty K."/>
            <person name="Do C.B."/>
            <person name="Ebling H."/>
            <person name="Edwards K."/>
            <person name="Eickbush T."/>
            <person name="Evans J.D."/>
            <person name="Filipski A."/>
            <person name="Findeiss S."/>
            <person name="Freyhult E."/>
            <person name="Fulton L."/>
            <person name="Fulton R."/>
            <person name="Garcia A.C."/>
            <person name="Gardiner A."/>
            <person name="Garfield D.A."/>
            <person name="Garvin B.E."/>
            <person name="Gibson G."/>
            <person name="Gilbert D."/>
            <person name="Gnerre S."/>
            <person name="Godfrey J."/>
            <person name="Good R."/>
            <person name="Gotea V."/>
            <person name="Gravely B."/>
            <person name="Greenberg A.J."/>
            <person name="Griffiths-Jones S."/>
            <person name="Gross S."/>
            <person name="Guigo R."/>
            <person name="Gustafson E.A."/>
            <person name="Haerty W."/>
            <person name="Hahn M.W."/>
            <person name="Halligan D.L."/>
            <person name="Halpern A.L."/>
            <person name="Halter G.M."/>
            <person name="Han M.V."/>
            <person name="Heger A."/>
            <person name="Hillier L."/>
            <person name="Hinrichs A.S."/>
            <person name="Holmes I."/>
            <person name="Hoskins R.A."/>
            <person name="Hubisz M.J."/>
            <person name="Hultmark D."/>
            <person name="Huntley M.A."/>
            <person name="Jaffe D.B."/>
            <person name="Jagadeeshan S."/>
            <person name="Jeck W.R."/>
            <person name="Johnson J."/>
            <person name="Jones C.D."/>
            <person name="Jordan W.C."/>
            <person name="Karpen G.H."/>
            <person name="Kataoka E."/>
            <person name="Keightley P.D."/>
            <person name="Kheradpour P."/>
            <person name="Kirkness E.F."/>
            <person name="Koerich L.B."/>
            <person name="Kristiansen K."/>
            <person name="Kudrna D."/>
            <person name="Kulathinal R.J."/>
            <person name="Kumar S."/>
            <person name="Kwok R."/>
            <person name="Lander E."/>
            <person name="Langley C.H."/>
            <person name="Lapoint R."/>
            <person name="Lazzaro B.P."/>
            <person name="Lee S.J."/>
            <person name="Levesque L."/>
            <person name="Li R."/>
            <person name="Lin C.F."/>
            <person name="Lin M.F."/>
            <person name="Lindblad-Toh K."/>
            <person name="Llopart A."/>
            <person name="Long M."/>
            <person name="Low L."/>
            <person name="Lozovsky E."/>
            <person name="Lu J."/>
            <person name="Luo M."/>
            <person name="Machado C.A."/>
            <person name="Makalowski W."/>
            <person name="Marzo M."/>
            <person name="Matsuda M."/>
            <person name="Matzkin L."/>
            <person name="McAllister B."/>
            <person name="McBride C.S."/>
            <person name="McKernan B."/>
            <person name="McKernan K."/>
            <person name="Mendez-Lago M."/>
            <person name="Minx P."/>
            <person name="Mollenhauer M.U."/>
            <person name="Montooth K."/>
            <person name="Mount S.M."/>
            <person name="Mu X."/>
            <person name="Myers E."/>
            <person name="Negre B."/>
            <person name="Newfeld S."/>
            <person name="Nielsen R."/>
            <person name="Noor M.A."/>
            <person name="O'Grady P."/>
            <person name="Pachter L."/>
            <person name="Papaceit M."/>
            <person name="Parisi M.J."/>
            <person name="Parisi M."/>
            <person name="Parts L."/>
            <person name="Pedersen J.S."/>
            <person name="Pesole G."/>
            <person name="Phillippy A.M."/>
            <person name="Ponting C.P."/>
            <person name="Pop M."/>
            <person name="Porcelli D."/>
            <person name="Powell J.R."/>
            <person name="Prohaska S."/>
            <person name="Pruitt K."/>
            <person name="Puig M."/>
            <person name="Quesneville H."/>
            <person name="Ram K.R."/>
            <person name="Rand D."/>
            <person name="Rasmussen M.D."/>
            <person name="Reed L.K."/>
            <person name="Reenan R."/>
            <person name="Reily A."/>
            <person name="Remington K.A."/>
            <person name="Rieger T.T."/>
            <person name="Ritchie M.G."/>
            <person name="Robin C."/>
            <person name="Rogers Y.H."/>
            <person name="Rohde C."/>
            <person name="Rozas J."/>
            <person name="Rubenfield M.J."/>
            <person name="Ruiz A."/>
            <person name="Russo S."/>
            <person name="Salzberg S.L."/>
            <person name="Sanchez-Gracia A."/>
            <person name="Saranga D.J."/>
            <person name="Sato H."/>
            <person name="Schaeffer S.W."/>
            <person name="Schatz M.C."/>
            <person name="Schlenke T."/>
            <person name="Schwartz R."/>
            <person name="Segarra C."/>
            <person name="Singh R.S."/>
            <person name="Sirot L."/>
            <person name="Sirota M."/>
            <person name="Sisneros N.B."/>
            <person name="Smith C.D."/>
            <person name="Smith T.F."/>
            <person name="Spieth J."/>
            <person name="Stage D.E."/>
            <person name="Stark A."/>
            <person name="Stephan W."/>
            <person name="Strausberg R.L."/>
            <person name="Strempel S."/>
            <person name="Sturgill D."/>
            <person name="Sutton G."/>
            <person name="Sutton G.G."/>
            <person name="Tao W."/>
            <person name="Teichmann S."/>
            <person name="Tobari Y.N."/>
            <person name="Tomimura Y."/>
            <person name="Tsolas J.M."/>
            <person name="Valente V.L."/>
            <person name="Venter E."/>
            <person name="Venter J.C."/>
            <person name="Vicario S."/>
            <person name="Vieira F.G."/>
            <person name="Vilella A.J."/>
            <person name="Villasante A."/>
            <person name="Walenz B."/>
            <person name="Wang J."/>
            <person name="Wasserman M."/>
            <person name="Watts T."/>
            <person name="Wilson D."/>
            <person name="Wilson R.K."/>
            <person name="Wing R.A."/>
            <person name="Wolfner M.F."/>
            <person name="Wong A."/>
            <person name="Wong G.K."/>
            <person name="Wu C.I."/>
            <person name="Wu G."/>
            <person name="Yamamoto D."/>
            <person name="Yang H.P."/>
            <person name="Yang S.P."/>
            <person name="Yorke J.A."/>
            <person name="Yoshida K."/>
            <person name="Zdobnov E."/>
            <person name="Zhang P."/>
            <person name="Zhang Y."/>
            <person name="Zimin A.V."/>
            <person name="Baldwin J."/>
            <person name="Abdouelleil A."/>
            <person name="Abdulkadir J."/>
            <person name="Abebe A."/>
            <person name="Abera B."/>
            <person name="Abreu J."/>
            <person name="Acer S.C."/>
            <person name="Aftuck L."/>
            <person name="Alexander A."/>
            <person name="An P."/>
            <person name="Anderson E."/>
            <person name="Anderson S."/>
            <person name="Arachi H."/>
            <person name="Azer M."/>
            <person name="Bachantsang P."/>
            <person name="Barry A."/>
            <person name="Bayul T."/>
            <person name="Berlin A."/>
            <person name="Bessette D."/>
            <person name="Bloom T."/>
            <person name="Blye J."/>
            <person name="Boguslavskiy L."/>
            <person name="Bonnet C."/>
            <person name="Boukhgalter B."/>
            <person name="Bourzgui I."/>
            <person name="Brown A."/>
            <person name="Cahill P."/>
            <person name="Channer S."/>
            <person name="Cheshatsang Y."/>
            <person name="Chuda L."/>
            <person name="Citroen M."/>
            <person name="Collymore A."/>
            <person name="Cooke P."/>
            <person name="Costello M."/>
            <person name="D'Aco K."/>
            <person name="Daza R."/>
            <person name="De Haan G."/>
            <person name="DeGray S."/>
            <person name="DeMaso C."/>
            <person name="Dhargay N."/>
            <person name="Dooley K."/>
            <person name="Dooley E."/>
            <person name="Doricent M."/>
            <person name="Dorje P."/>
            <person name="Dorjee K."/>
            <person name="Dupes A."/>
            <person name="Elong R."/>
            <person name="Falk J."/>
            <person name="Farina A."/>
            <person name="Faro S."/>
            <person name="Ferguson D."/>
            <person name="Fisher S."/>
            <person name="Foley C.D."/>
            <person name="Franke A."/>
            <person name="Friedrich D."/>
            <person name="Gadbois L."/>
            <person name="Gearin G."/>
            <person name="Gearin C.R."/>
            <person name="Giannoukos G."/>
            <person name="Goode T."/>
            <person name="Graham J."/>
            <person name="Grandbois E."/>
            <person name="Grewal S."/>
            <person name="Gyaltsen K."/>
            <person name="Hafez N."/>
            <person name="Hagos B."/>
            <person name="Hall J."/>
            <person name="Henson C."/>
            <person name="Hollinger A."/>
            <person name="Honan T."/>
            <person name="Huard M.D."/>
            <person name="Hughes L."/>
            <person name="Hurhula B."/>
            <person name="Husby M.E."/>
            <person name="Kamat A."/>
            <person name="Kanga B."/>
            <person name="Kashin S."/>
            <person name="Khazanovich D."/>
            <person name="Kisner P."/>
            <person name="Lance K."/>
            <person name="Lara M."/>
            <person name="Lee W."/>
            <person name="Lennon N."/>
            <person name="Letendre F."/>
            <person name="LeVine R."/>
            <person name="Lipovsky A."/>
            <person name="Liu X."/>
            <person name="Liu J."/>
            <person name="Liu S."/>
            <person name="Lokyitsang T."/>
            <person name="Lokyitsang Y."/>
            <person name="Lubonja R."/>
            <person name="Lui A."/>
            <person name="MacDonald P."/>
            <person name="Magnisalis V."/>
            <person name="Maru K."/>
            <person name="Matthews C."/>
            <person name="McCusker W."/>
            <person name="McDonough S."/>
            <person name="Mehta T."/>
            <person name="Meldrim J."/>
            <person name="Meneus L."/>
            <person name="Mihai O."/>
            <person name="Mihalev A."/>
            <person name="Mihova T."/>
            <person name="Mittelman R."/>
            <person name="Mlenga V."/>
            <person name="Montmayeur A."/>
            <person name="Mulrain L."/>
            <person name="Navidi A."/>
            <person name="Naylor J."/>
            <person name="Negash T."/>
            <person name="Nguyen T."/>
            <person name="Nguyen N."/>
            <person name="Nicol R."/>
            <person name="Norbu C."/>
            <person name="Norbu N."/>
            <person name="Novod N."/>
            <person name="O'Neill B."/>
            <person name="Osman S."/>
            <person name="Markiewicz E."/>
            <person name="Oyono O.L."/>
            <person name="Patti C."/>
            <person name="Phunkhang P."/>
            <person name="Pierre F."/>
            <person name="Priest M."/>
            <person name="Raghuraman S."/>
            <person name="Rege F."/>
            <person name="Reyes R."/>
            <person name="Rise C."/>
            <person name="Rogov P."/>
            <person name="Ross K."/>
            <person name="Ryan E."/>
            <person name="Settipalli S."/>
            <person name="Shea T."/>
            <person name="Sherpa N."/>
            <person name="Shi L."/>
            <person name="Shih D."/>
            <person name="Sparrow T."/>
            <person name="Spaulding J."/>
            <person name="Stalker J."/>
            <person name="Stange-Thomann N."/>
            <person name="Stavropoulos S."/>
            <person name="Stone C."/>
            <person name="Strader C."/>
            <person name="Tesfaye S."/>
            <person name="Thomson T."/>
            <person name="Thoulutsang Y."/>
            <person name="Thoulutsang D."/>
            <person name="Topham K."/>
            <person name="Topping I."/>
            <person name="Tsamla T."/>
            <person name="Vassiliev H."/>
            <person name="Vo A."/>
            <person name="Wangchuk T."/>
            <person name="Wangdi T."/>
            <person name="Weiand M."/>
            <person name="Wilkinson J."/>
            <person name="Wilson A."/>
            <person name="Yadav S."/>
            <person name="Young G."/>
            <person name="Yu Q."/>
            <person name="Zembek L."/>
            <person name="Zhong D."/>
            <person name="Zimmer A."/>
            <person name="Zwirko Z."/>
            <person name="Jaffe D.B."/>
            <person name="Alvarez P."/>
            <person name="Brockman W."/>
            <person name="Butler J."/>
            <person name="Chin C."/>
            <person name="Gnerre S."/>
            <person name="Grabherr M."/>
            <person name="Kleber M."/>
            <person name="Mauceli E."/>
            <person name="MacCallum I."/>
        </authorList>
    </citation>
    <scope>NUCLEOTIDE SEQUENCE [LARGE SCALE GENOMIC DNA]</scope>
    <source>
        <strain evidence="15">Tucson 15010-1051.87</strain>
    </source>
</reference>
<dbReference type="HOGENOM" id="CLU_024661_0_2_1"/>
<evidence type="ECO:0000256" key="11">
    <source>
        <dbReference type="RuleBase" id="RU363097"/>
    </source>
</evidence>
<dbReference type="InterPro" id="IPR013120">
    <property type="entry name" value="FAR_NAD-bd"/>
</dbReference>
<accession>B4LIK7</accession>
<keyword evidence="5 11" id="KW-0521">NADP</keyword>
<dbReference type="EC" id="1.2.1.84" evidence="11"/>
<dbReference type="InParanoid" id="B4LIK7"/>
<evidence type="ECO:0000313" key="14">
    <source>
        <dbReference type="EMBL" id="EDW60377.1"/>
    </source>
</evidence>
<gene>
    <name evidence="14" type="primary">Dvir\GJ21444</name>
    <name evidence="14" type="ORF">Dvir_GJ21444</name>
</gene>
<evidence type="ECO:0000256" key="6">
    <source>
        <dbReference type="ARBA" id="ARBA00022989"/>
    </source>
</evidence>
<dbReference type="OrthoDB" id="429813at2759"/>
<dbReference type="AlphaFoldDB" id="B4LIK7"/>
<evidence type="ECO:0000256" key="1">
    <source>
        <dbReference type="ARBA" id="ARBA00004141"/>
    </source>
</evidence>
<feature type="domain" description="Thioester reductase (TE)" evidence="13">
    <location>
        <begin position="16"/>
        <end position="288"/>
    </location>
</feature>
<keyword evidence="6 11" id="KW-1133">Transmembrane helix</keyword>
<name>B4LIK7_DROVI</name>
<dbReference type="PANTHER" id="PTHR11011">
    <property type="entry name" value="MALE STERILITY PROTEIN 2-RELATED"/>
    <property type="match status" value="1"/>
</dbReference>
<evidence type="ECO:0000256" key="8">
    <source>
        <dbReference type="ARBA" id="ARBA00023098"/>
    </source>
</evidence>
<evidence type="ECO:0000256" key="9">
    <source>
        <dbReference type="ARBA" id="ARBA00023136"/>
    </source>
</evidence>
<feature type="transmembrane region" description="Helical" evidence="11">
    <location>
        <begin position="479"/>
        <end position="500"/>
    </location>
</feature>
<dbReference type="GO" id="GO:0102965">
    <property type="term" value="F:alcohol-forming long-chain fatty acyl-CoA reductase activity"/>
    <property type="evidence" value="ECO:0007669"/>
    <property type="project" value="UniProtKB-EC"/>
</dbReference>
<dbReference type="InterPro" id="IPR026055">
    <property type="entry name" value="FAR"/>
</dbReference>
<dbReference type="Gene3D" id="3.40.50.720">
    <property type="entry name" value="NAD(P)-binding Rossmann-like Domain"/>
    <property type="match status" value="1"/>
</dbReference>
<organism evidence="14 15">
    <name type="scientific">Drosophila virilis</name>
    <name type="common">Fruit fly</name>
    <dbReference type="NCBI Taxonomy" id="7244"/>
    <lineage>
        <taxon>Eukaryota</taxon>
        <taxon>Metazoa</taxon>
        <taxon>Ecdysozoa</taxon>
        <taxon>Arthropoda</taxon>
        <taxon>Hexapoda</taxon>
        <taxon>Insecta</taxon>
        <taxon>Pterygota</taxon>
        <taxon>Neoptera</taxon>
        <taxon>Endopterygota</taxon>
        <taxon>Diptera</taxon>
        <taxon>Brachycera</taxon>
        <taxon>Muscomorpha</taxon>
        <taxon>Ephydroidea</taxon>
        <taxon>Drosophilidae</taxon>
        <taxon>Drosophila</taxon>
    </lineage>
</organism>
<keyword evidence="15" id="KW-1185">Reference proteome</keyword>
<dbReference type="PhylomeDB" id="B4LIK7"/>
<dbReference type="Proteomes" id="UP000008792">
    <property type="component" value="Unassembled WGS sequence"/>
</dbReference>
<keyword evidence="9 11" id="KW-0472">Membrane</keyword>
<dbReference type="STRING" id="7244.B4LIK7"/>
<dbReference type="GO" id="GO:0005777">
    <property type="term" value="C:peroxisome"/>
    <property type="evidence" value="ECO:0007669"/>
    <property type="project" value="TreeGrafter"/>
</dbReference>
<dbReference type="FunFam" id="3.40.50.720:FF:000143">
    <property type="entry name" value="Fatty acyl-CoA reductase"/>
    <property type="match status" value="1"/>
</dbReference>
<evidence type="ECO:0000259" key="12">
    <source>
        <dbReference type="Pfam" id="PF03015"/>
    </source>
</evidence>
<dbReference type="Pfam" id="PF03015">
    <property type="entry name" value="Sterile"/>
    <property type="match status" value="1"/>
</dbReference>
<dbReference type="PANTHER" id="PTHR11011:SF60">
    <property type="entry name" value="FATTY ACYL-COA REDUCTASE-RELATED"/>
    <property type="match status" value="1"/>
</dbReference>
<dbReference type="GO" id="GO:0016020">
    <property type="term" value="C:membrane"/>
    <property type="evidence" value="ECO:0007669"/>
    <property type="project" value="UniProtKB-SubCell"/>
</dbReference>
<keyword evidence="8 11" id="KW-0443">Lipid metabolism</keyword>
<dbReference type="InterPro" id="IPR036291">
    <property type="entry name" value="NAD(P)-bd_dom_sf"/>
</dbReference>
<sequence length="504" mass="57817">MESEIKKFYEDKTIFVTGGSGFLGRVIIEKLLRATEVKRIYVLIRPKRGKDTQERIAGWKTNPLFEVLLKAKANILERVVAIEGDCKEPDLGISPTDRDLLTQQVELVVHGAATVNFAEPLHVALDINTRATHQMLQLAKQMHRLVAFVHVSTAFSNCISHFITERYYPEYLSCSAKKVLALREMLDRDTNIFDKMAPVLLDRFPNTYTYTKALAEQLIQTEAGDLPVCIFRPASIVATNKEPISGWIDNIYGPIAILYGVSYGILRVAPLNLNAESNIVPVDGCANLVLSCAWRTAMEAAQRKEQVIGSPPVIYNYAPCGENVINNREFIGAVKRKRHVFPMTKVIWYPFLHATTKPWLFKLATIFYHLLPAYMVDIYLRLRGQKPRMVGIYEKIHRNIDAVQHFMINNWSFGSPNTDRLWECMSAVDQQLFEFDMKSLDWNSYFDRALFGMRTYLCKEDPTEESIQIARKKMNRFLILHRLLQFSILCIAIAIVGWLLRLFL</sequence>
<keyword evidence="7 11" id="KW-0560">Oxidoreductase</keyword>
<proteinExistence type="inferred from homology"/>
<comment type="subcellular location">
    <subcellularLocation>
        <location evidence="1">Membrane</location>
        <topology evidence="1">Multi-pass membrane protein</topology>
    </subcellularLocation>
</comment>
<dbReference type="CDD" id="cd09071">
    <property type="entry name" value="FAR_C"/>
    <property type="match status" value="1"/>
</dbReference>
<dbReference type="EMBL" id="CH940648">
    <property type="protein sequence ID" value="EDW60377.1"/>
    <property type="molecule type" value="Genomic_DNA"/>
</dbReference>
<evidence type="ECO:0000256" key="7">
    <source>
        <dbReference type="ARBA" id="ARBA00023002"/>
    </source>
</evidence>
<evidence type="ECO:0000256" key="4">
    <source>
        <dbReference type="ARBA" id="ARBA00022692"/>
    </source>
</evidence>
<comment type="similarity">
    <text evidence="2 11">Belongs to the fatty acyl-CoA reductase family.</text>
</comment>
<dbReference type="GO" id="GO:0035336">
    <property type="term" value="P:long-chain fatty-acyl-CoA metabolic process"/>
    <property type="evidence" value="ECO:0007669"/>
    <property type="project" value="TreeGrafter"/>
</dbReference>
<protein>
    <recommendedName>
        <fullName evidence="11">Fatty acyl-CoA reductase</fullName>
        <ecNumber evidence="11">1.2.1.84</ecNumber>
    </recommendedName>
</protein>
<feature type="domain" description="Fatty acyl-CoA reductase C-terminal" evidence="12">
    <location>
        <begin position="368"/>
        <end position="460"/>
    </location>
</feature>
<comment type="function">
    <text evidence="11">Catalyzes the reduction of fatty acyl-CoA to fatty alcohols.</text>
</comment>
<dbReference type="SUPFAM" id="SSF51735">
    <property type="entry name" value="NAD(P)-binding Rossmann-fold domains"/>
    <property type="match status" value="1"/>
</dbReference>
<dbReference type="CDD" id="cd05236">
    <property type="entry name" value="FAR-N_SDR_e"/>
    <property type="match status" value="1"/>
</dbReference>
<feature type="transmembrane region" description="Helical" evidence="11">
    <location>
        <begin position="359"/>
        <end position="380"/>
    </location>
</feature>
<evidence type="ECO:0000259" key="13">
    <source>
        <dbReference type="Pfam" id="PF07993"/>
    </source>
</evidence>
<dbReference type="GO" id="GO:0080019">
    <property type="term" value="F:alcohol-forming very long-chain fatty acyl-CoA reductase activity"/>
    <property type="evidence" value="ECO:0007669"/>
    <property type="project" value="InterPro"/>
</dbReference>
<evidence type="ECO:0000256" key="5">
    <source>
        <dbReference type="ARBA" id="ARBA00022857"/>
    </source>
</evidence>
<comment type="catalytic activity">
    <reaction evidence="10 11">
        <text>a long-chain fatty acyl-CoA + 2 NADPH + 2 H(+) = a long-chain primary fatty alcohol + 2 NADP(+) + CoA</text>
        <dbReference type="Rhea" id="RHEA:52716"/>
        <dbReference type="ChEBI" id="CHEBI:15378"/>
        <dbReference type="ChEBI" id="CHEBI:57287"/>
        <dbReference type="ChEBI" id="CHEBI:57783"/>
        <dbReference type="ChEBI" id="CHEBI:58349"/>
        <dbReference type="ChEBI" id="CHEBI:77396"/>
        <dbReference type="ChEBI" id="CHEBI:83139"/>
        <dbReference type="EC" id="1.2.1.84"/>
    </reaction>
</comment>
<evidence type="ECO:0000256" key="2">
    <source>
        <dbReference type="ARBA" id="ARBA00005928"/>
    </source>
</evidence>
<evidence type="ECO:0000313" key="15">
    <source>
        <dbReference type="Proteomes" id="UP000008792"/>
    </source>
</evidence>
<keyword evidence="4 11" id="KW-0812">Transmembrane</keyword>